<evidence type="ECO:0000313" key="3">
    <source>
        <dbReference type="Proteomes" id="UP000095709"/>
    </source>
</evidence>
<dbReference type="CDD" id="cd00761">
    <property type="entry name" value="Glyco_tranf_GTA_type"/>
    <property type="match status" value="1"/>
</dbReference>
<accession>A0A174H8L4</accession>
<protein>
    <submittedName>
        <fullName evidence="2">PGL/p-HBAD biosynthesis glycosyltransferase Rv2957/MT3031</fullName>
        <ecNumber evidence="2">2.4.1.-</ecNumber>
    </submittedName>
</protein>
<dbReference type="EMBL" id="CZAL01000001">
    <property type="protein sequence ID" value="CUO69686.1"/>
    <property type="molecule type" value="Genomic_DNA"/>
</dbReference>
<feature type="domain" description="Glycosyltransferase 2-like" evidence="1">
    <location>
        <begin position="6"/>
        <end position="174"/>
    </location>
</feature>
<dbReference type="PANTHER" id="PTHR22916:SF3">
    <property type="entry name" value="UDP-GLCNAC:BETAGAL BETA-1,3-N-ACETYLGLUCOSAMINYLTRANSFERASE-LIKE PROTEIN 1"/>
    <property type="match status" value="1"/>
</dbReference>
<gene>
    <name evidence="2" type="ORF">ERS852498_00264</name>
</gene>
<evidence type="ECO:0000313" key="2">
    <source>
        <dbReference type="EMBL" id="CUO69686.1"/>
    </source>
</evidence>
<dbReference type="GO" id="GO:0016758">
    <property type="term" value="F:hexosyltransferase activity"/>
    <property type="evidence" value="ECO:0007669"/>
    <property type="project" value="UniProtKB-ARBA"/>
</dbReference>
<dbReference type="InterPro" id="IPR029044">
    <property type="entry name" value="Nucleotide-diphossugar_trans"/>
</dbReference>
<name>A0A174H8L4_9FIRM</name>
<proteinExistence type="predicted"/>
<dbReference type="PANTHER" id="PTHR22916">
    <property type="entry name" value="GLYCOSYLTRANSFERASE"/>
    <property type="match status" value="1"/>
</dbReference>
<organism evidence="2 3">
    <name type="scientific">Fusicatenibacter saccharivorans</name>
    <dbReference type="NCBI Taxonomy" id="1150298"/>
    <lineage>
        <taxon>Bacteria</taxon>
        <taxon>Bacillati</taxon>
        <taxon>Bacillota</taxon>
        <taxon>Clostridia</taxon>
        <taxon>Lachnospirales</taxon>
        <taxon>Lachnospiraceae</taxon>
        <taxon>Fusicatenibacter</taxon>
    </lineage>
</organism>
<dbReference type="SUPFAM" id="SSF53448">
    <property type="entry name" value="Nucleotide-diphospho-sugar transferases"/>
    <property type="match status" value="1"/>
</dbReference>
<keyword evidence="2" id="KW-0808">Transferase</keyword>
<dbReference type="RefSeq" id="WP_055265034.1">
    <property type="nucleotide sequence ID" value="NZ_CAXSRP010000002.1"/>
</dbReference>
<keyword evidence="2" id="KW-0328">Glycosyltransferase</keyword>
<sequence length="343" mass="40090">MNYQISVIVPLYNIKWNLFKFCLDSILSQLNNNIELLIINDGSKERESVDCCKKYIKKYENVRLIDRLENRGVSETRNEGIEYSCGRFLMFVDADDVLESGAIQKIETLIRADASIDTVFFEYSVLKDGIKRHCFRQIEAKDCRKFNKKMAERMVLGIDFNSPCTIVYSKRIIDENNIRFDSQLALGEDFKFNTQYLHEFSNGAYIKESLYIYRMREGSATNSFSIKKVKDTGTSYFIGKELIQKFFEDGDSKKIKESFYNLYYKSLLSHILNGILSGASKKQIEQCYLFDWVIDMTRTNGVNVKQPLKFIINRRSYMIFWTLSQIKLAKQVGKKVKKVNTNE</sequence>
<dbReference type="Pfam" id="PF00535">
    <property type="entry name" value="Glycos_transf_2"/>
    <property type="match status" value="1"/>
</dbReference>
<dbReference type="EC" id="2.4.1.-" evidence="2"/>
<dbReference type="InterPro" id="IPR001173">
    <property type="entry name" value="Glyco_trans_2-like"/>
</dbReference>
<evidence type="ECO:0000259" key="1">
    <source>
        <dbReference type="Pfam" id="PF00535"/>
    </source>
</evidence>
<dbReference type="Gene3D" id="3.90.550.10">
    <property type="entry name" value="Spore Coat Polysaccharide Biosynthesis Protein SpsA, Chain A"/>
    <property type="match status" value="1"/>
</dbReference>
<dbReference type="AlphaFoldDB" id="A0A174H8L4"/>
<dbReference type="Proteomes" id="UP000095709">
    <property type="component" value="Unassembled WGS sequence"/>
</dbReference>
<reference evidence="2 3" key="1">
    <citation type="submission" date="2015-09" db="EMBL/GenBank/DDBJ databases">
        <authorList>
            <consortium name="Pathogen Informatics"/>
        </authorList>
    </citation>
    <scope>NUCLEOTIDE SEQUENCE [LARGE SCALE GENOMIC DNA]</scope>
    <source>
        <strain evidence="2 3">2789STDY5834885</strain>
    </source>
</reference>